<comment type="caution">
    <text evidence="1">The sequence shown here is derived from an EMBL/GenBank/DDBJ whole genome shotgun (WGS) entry which is preliminary data.</text>
</comment>
<dbReference type="EMBL" id="JRES01001168">
    <property type="protein sequence ID" value="KNC24870.1"/>
    <property type="molecule type" value="Genomic_DNA"/>
</dbReference>
<protein>
    <submittedName>
        <fullName evidence="1">Uncharacterized protein</fullName>
    </submittedName>
</protein>
<accession>A0A0L0BXY3</accession>
<proteinExistence type="predicted"/>
<evidence type="ECO:0000313" key="2">
    <source>
        <dbReference type="Proteomes" id="UP000037069"/>
    </source>
</evidence>
<reference evidence="1 2" key="1">
    <citation type="journal article" date="2015" name="Nat. Commun.">
        <title>Lucilia cuprina genome unlocks parasitic fly biology to underpin future interventions.</title>
        <authorList>
            <person name="Anstead C.A."/>
            <person name="Korhonen P.K."/>
            <person name="Young N.D."/>
            <person name="Hall R.S."/>
            <person name="Jex A.R."/>
            <person name="Murali S.C."/>
            <person name="Hughes D.S."/>
            <person name="Lee S.F."/>
            <person name="Perry T."/>
            <person name="Stroehlein A.J."/>
            <person name="Ansell B.R."/>
            <person name="Breugelmans B."/>
            <person name="Hofmann A."/>
            <person name="Qu J."/>
            <person name="Dugan S."/>
            <person name="Lee S.L."/>
            <person name="Chao H."/>
            <person name="Dinh H."/>
            <person name="Han Y."/>
            <person name="Doddapaneni H.V."/>
            <person name="Worley K.C."/>
            <person name="Muzny D.M."/>
            <person name="Ioannidis P."/>
            <person name="Waterhouse R.M."/>
            <person name="Zdobnov E.M."/>
            <person name="James P.J."/>
            <person name="Bagnall N.H."/>
            <person name="Kotze A.C."/>
            <person name="Gibbs R.A."/>
            <person name="Richards S."/>
            <person name="Batterham P."/>
            <person name="Gasser R.B."/>
        </authorList>
    </citation>
    <scope>NUCLEOTIDE SEQUENCE [LARGE SCALE GENOMIC DNA]</scope>
    <source>
        <strain evidence="1 2">LS</strain>
        <tissue evidence="1">Full body</tissue>
    </source>
</reference>
<evidence type="ECO:0000313" key="1">
    <source>
        <dbReference type="EMBL" id="KNC24870.1"/>
    </source>
</evidence>
<gene>
    <name evidence="1" type="ORF">FF38_07858</name>
</gene>
<organism evidence="1 2">
    <name type="scientific">Lucilia cuprina</name>
    <name type="common">Green bottle fly</name>
    <name type="synonym">Australian sheep blowfly</name>
    <dbReference type="NCBI Taxonomy" id="7375"/>
    <lineage>
        <taxon>Eukaryota</taxon>
        <taxon>Metazoa</taxon>
        <taxon>Ecdysozoa</taxon>
        <taxon>Arthropoda</taxon>
        <taxon>Hexapoda</taxon>
        <taxon>Insecta</taxon>
        <taxon>Pterygota</taxon>
        <taxon>Neoptera</taxon>
        <taxon>Endopterygota</taxon>
        <taxon>Diptera</taxon>
        <taxon>Brachycera</taxon>
        <taxon>Muscomorpha</taxon>
        <taxon>Oestroidea</taxon>
        <taxon>Calliphoridae</taxon>
        <taxon>Luciliinae</taxon>
        <taxon>Lucilia</taxon>
    </lineage>
</organism>
<dbReference type="Proteomes" id="UP000037069">
    <property type="component" value="Unassembled WGS sequence"/>
</dbReference>
<dbReference type="AlphaFoldDB" id="A0A0L0BXY3"/>
<name>A0A0L0BXY3_LUCCU</name>
<sequence length="69" mass="8104">MFIISISHYNCELNNIIKRSRTYVDIAKVINPNPYAHVGGRPFPAQPFWPMLKNKMETLDEETQMYMSI</sequence>
<keyword evidence="2" id="KW-1185">Reference proteome</keyword>